<dbReference type="RefSeq" id="WP_137101442.1">
    <property type="nucleotide sequence ID" value="NZ_CP039865.1"/>
</dbReference>
<feature type="region of interest" description="Disordered" evidence="1">
    <location>
        <begin position="292"/>
        <end position="317"/>
    </location>
</feature>
<dbReference type="Gene3D" id="1.10.287.500">
    <property type="entry name" value="Helix hairpin bin"/>
    <property type="match status" value="1"/>
</dbReference>
<sequence length="337" mass="36025">MSDKSTPAPVAPDDFDSIEGAVMETARGRWFLAEYARRHRAADTITVLAAMDRLEKAMGASRTAPQLDRVRMDLREMAQAISRTKSEIASIKPEGEEGRFEEASVELDAIVQATETATGDILSAAETIQEIAWTLREMGAENEVCDLIDTKATDIYSACSFQDITGQRTRKVIGVLRFLEERIDSMMAIWGEGGLESAPPPPVKASEPSLLNGPARPGEGLEQGDVDLMLDDDLFGKNRVPELPDTTPAEAISADLDADPAADLLAYDGLDHEALAADALAAAASARATAAAALSVDDRPLSPSPRPARPDVVAPPTLPSIEDIEKLSFVEKVALTS</sequence>
<evidence type="ECO:0000256" key="1">
    <source>
        <dbReference type="SAM" id="MobiDB-lite"/>
    </source>
</evidence>
<gene>
    <name evidence="2" type="ORF">E8L99_21315</name>
</gene>
<evidence type="ECO:0000313" key="3">
    <source>
        <dbReference type="Proteomes" id="UP000298588"/>
    </source>
</evidence>
<accession>A0A4D7QS97</accession>
<dbReference type="EMBL" id="CP039865">
    <property type="protein sequence ID" value="QCK88114.1"/>
    <property type="molecule type" value="Genomic_DNA"/>
</dbReference>
<dbReference type="KEGG" id="paqt:E8L99_21315"/>
<dbReference type="OrthoDB" id="7269965at2"/>
<keyword evidence="3" id="KW-1185">Reference proteome</keyword>
<organism evidence="2 3">
    <name type="scientific">Phreatobacter aquaticus</name>
    <dbReference type="NCBI Taxonomy" id="2570229"/>
    <lineage>
        <taxon>Bacteria</taxon>
        <taxon>Pseudomonadati</taxon>
        <taxon>Pseudomonadota</taxon>
        <taxon>Alphaproteobacteria</taxon>
        <taxon>Hyphomicrobiales</taxon>
        <taxon>Phreatobacteraceae</taxon>
        <taxon>Phreatobacter</taxon>
    </lineage>
</organism>
<reference evidence="2 3" key="1">
    <citation type="submission" date="2019-04" db="EMBL/GenBank/DDBJ databases">
        <title>Phreatobacter aquaticus sp. nov.</title>
        <authorList>
            <person name="Choi A."/>
            <person name="Baek K."/>
        </authorList>
    </citation>
    <scope>NUCLEOTIDE SEQUENCE [LARGE SCALE GENOMIC DNA]</scope>
    <source>
        <strain evidence="2 3">NMCR1094</strain>
    </source>
</reference>
<proteinExistence type="predicted"/>
<dbReference type="Proteomes" id="UP000298588">
    <property type="component" value="Chromosome"/>
</dbReference>
<protein>
    <submittedName>
        <fullName evidence="2">Protein phosphatase CheZ</fullName>
    </submittedName>
</protein>
<name>A0A4D7QS97_9HYPH</name>
<dbReference type="AlphaFoldDB" id="A0A4D7QS97"/>
<dbReference type="SUPFAM" id="SSF75708">
    <property type="entry name" value="Chemotaxis phosphatase CheZ"/>
    <property type="match status" value="1"/>
</dbReference>
<evidence type="ECO:0000313" key="2">
    <source>
        <dbReference type="EMBL" id="QCK88114.1"/>
    </source>
</evidence>